<proteinExistence type="predicted"/>
<dbReference type="Gene3D" id="3.40.50.300">
    <property type="entry name" value="P-loop containing nucleotide triphosphate hydrolases"/>
    <property type="match status" value="1"/>
</dbReference>
<protein>
    <submittedName>
        <fullName evidence="1">Uncharacterized protein</fullName>
    </submittedName>
</protein>
<dbReference type="Gene3D" id="1.10.8.60">
    <property type="match status" value="1"/>
</dbReference>
<reference evidence="1" key="1">
    <citation type="submission" date="2019-08" db="EMBL/GenBank/DDBJ databases">
        <title>The genome of the North American firefly Photinus pyralis.</title>
        <authorList>
            <consortium name="Photinus pyralis genome working group"/>
            <person name="Fallon T.R."/>
            <person name="Sander Lower S.E."/>
            <person name="Weng J.-K."/>
        </authorList>
    </citation>
    <scope>NUCLEOTIDE SEQUENCE</scope>
    <source>
        <strain evidence="1">TRF0915ILg1</strain>
        <tissue evidence="1">Whole body</tissue>
    </source>
</reference>
<name>A0A8K0GN41_IGNLU</name>
<evidence type="ECO:0000313" key="1">
    <source>
        <dbReference type="EMBL" id="KAF2903673.1"/>
    </source>
</evidence>
<accession>A0A8K0GN41</accession>
<dbReference type="GO" id="GO:0061860">
    <property type="term" value="F:DNA clamp unloader activity"/>
    <property type="evidence" value="ECO:0007669"/>
    <property type="project" value="TreeGrafter"/>
</dbReference>
<dbReference type="Proteomes" id="UP000801492">
    <property type="component" value="Unassembled WGS sequence"/>
</dbReference>
<sequence length="418" mass="48266">MCLLLIEDVDIVFEQDENFMNALGQLLTTSKRPVILTTADPNCLHLKRFFTQYKIISFNGLSAKVLVVWLQIVCLIEGLCVNKDTLAQLLERNNGDVRHTLLQLQFWVCSGGQLNPKLDQNNSMYIINDNSESTNEENYLFKDDSSNISWLNDEIVEQQKESVTETFVHSNCLESFGYFKNYNELHSSYLLDLGDAWWNLSNLFGITLLPTCNDNVNKSKESADKISELKNIQLPNGEVDNEMDVINLKNVSNIFEVLAVTDVTYKKLNIDHSSEPVQRNRGGKITDSLELNECSEGYNLNRDLANDWCHYLFNGYLNSYKTFPEKSNSFVEEKRWRTKRYKCNEAFREAIPFVCHLDHNSVNMDYLSTLRTMARSEVVRATNNSKRKNRFYNYLRGVGIDCNDSLFKTACDVFHQES</sequence>
<dbReference type="PANTHER" id="PTHR23389">
    <property type="entry name" value="CHROMOSOME TRANSMISSION FIDELITY FACTOR 18"/>
    <property type="match status" value="1"/>
</dbReference>
<organism evidence="1 2">
    <name type="scientific">Ignelater luminosus</name>
    <name type="common">Cucubano</name>
    <name type="synonym">Pyrophorus luminosus</name>
    <dbReference type="NCBI Taxonomy" id="2038154"/>
    <lineage>
        <taxon>Eukaryota</taxon>
        <taxon>Metazoa</taxon>
        <taxon>Ecdysozoa</taxon>
        <taxon>Arthropoda</taxon>
        <taxon>Hexapoda</taxon>
        <taxon>Insecta</taxon>
        <taxon>Pterygota</taxon>
        <taxon>Neoptera</taxon>
        <taxon>Endopterygota</taxon>
        <taxon>Coleoptera</taxon>
        <taxon>Polyphaga</taxon>
        <taxon>Elateriformia</taxon>
        <taxon>Elateroidea</taxon>
        <taxon>Elateridae</taxon>
        <taxon>Agrypninae</taxon>
        <taxon>Pyrophorini</taxon>
        <taxon>Ignelater</taxon>
    </lineage>
</organism>
<gene>
    <name evidence="1" type="ORF">ILUMI_02514</name>
</gene>
<dbReference type="GO" id="GO:0003677">
    <property type="term" value="F:DNA binding"/>
    <property type="evidence" value="ECO:0007669"/>
    <property type="project" value="TreeGrafter"/>
</dbReference>
<dbReference type="SUPFAM" id="SSF52540">
    <property type="entry name" value="P-loop containing nucleoside triphosphate hydrolases"/>
    <property type="match status" value="1"/>
</dbReference>
<dbReference type="GO" id="GO:0005634">
    <property type="term" value="C:nucleus"/>
    <property type="evidence" value="ECO:0007669"/>
    <property type="project" value="TreeGrafter"/>
</dbReference>
<comment type="caution">
    <text evidence="1">The sequence shown here is derived from an EMBL/GenBank/DDBJ whole genome shotgun (WGS) entry which is preliminary data.</text>
</comment>
<dbReference type="AlphaFoldDB" id="A0A8K0GN41"/>
<evidence type="ECO:0000313" key="2">
    <source>
        <dbReference type="Proteomes" id="UP000801492"/>
    </source>
</evidence>
<dbReference type="PANTHER" id="PTHR23389:SF21">
    <property type="entry name" value="ATPASE FAMILY AAA DOMAIN-CONTAINING PROTEIN 5"/>
    <property type="match status" value="1"/>
</dbReference>
<dbReference type="InterPro" id="IPR027417">
    <property type="entry name" value="P-loop_NTPase"/>
</dbReference>
<dbReference type="EMBL" id="VTPC01000959">
    <property type="protein sequence ID" value="KAF2903673.1"/>
    <property type="molecule type" value="Genomic_DNA"/>
</dbReference>
<keyword evidence="2" id="KW-1185">Reference proteome</keyword>
<dbReference type="OrthoDB" id="9996895at2759"/>